<dbReference type="InParanoid" id="A0A165EGB1"/>
<dbReference type="Proteomes" id="UP000077266">
    <property type="component" value="Unassembled WGS sequence"/>
</dbReference>
<protein>
    <submittedName>
        <fullName evidence="1">Uncharacterized protein</fullName>
    </submittedName>
</protein>
<organism evidence="1 2">
    <name type="scientific">Exidia glandulosa HHB12029</name>
    <dbReference type="NCBI Taxonomy" id="1314781"/>
    <lineage>
        <taxon>Eukaryota</taxon>
        <taxon>Fungi</taxon>
        <taxon>Dikarya</taxon>
        <taxon>Basidiomycota</taxon>
        <taxon>Agaricomycotina</taxon>
        <taxon>Agaricomycetes</taxon>
        <taxon>Auriculariales</taxon>
        <taxon>Exidiaceae</taxon>
        <taxon>Exidia</taxon>
    </lineage>
</organism>
<keyword evidence="2" id="KW-1185">Reference proteome</keyword>
<name>A0A165EGB1_EXIGL</name>
<accession>A0A165EGB1</accession>
<evidence type="ECO:0000313" key="1">
    <source>
        <dbReference type="EMBL" id="KZV86870.1"/>
    </source>
</evidence>
<proteinExistence type="predicted"/>
<gene>
    <name evidence="1" type="ORF">EXIGLDRAFT_724372</name>
</gene>
<evidence type="ECO:0000313" key="2">
    <source>
        <dbReference type="Proteomes" id="UP000077266"/>
    </source>
</evidence>
<dbReference type="EMBL" id="KV426142">
    <property type="protein sequence ID" value="KZV86870.1"/>
    <property type="molecule type" value="Genomic_DNA"/>
</dbReference>
<sequence>MPLTDSAVLAFIRRIPAGMLESTYARLVDITQPPIVEPILVAEMRGVKVDACLQNAQRNVSFVVRTSSEVIYAGLTVITNGVHYPGQVLLSMLAEATSVHGKALIRAEQPETMRRGGPQRRFMVTWMDQRGTQVFHLLLVKENDMTFEYSYPSPTDPGSTRLLMSYEDDSLRVGEEKWYSNEGPLGSSNGPVGFARLLRFG</sequence>
<dbReference type="AlphaFoldDB" id="A0A165EGB1"/>
<reference evidence="1 2" key="1">
    <citation type="journal article" date="2016" name="Mol. Biol. Evol.">
        <title>Comparative Genomics of Early-Diverging Mushroom-Forming Fungi Provides Insights into the Origins of Lignocellulose Decay Capabilities.</title>
        <authorList>
            <person name="Nagy L.G."/>
            <person name="Riley R."/>
            <person name="Tritt A."/>
            <person name="Adam C."/>
            <person name="Daum C."/>
            <person name="Floudas D."/>
            <person name="Sun H."/>
            <person name="Yadav J.S."/>
            <person name="Pangilinan J."/>
            <person name="Larsson K.H."/>
            <person name="Matsuura K."/>
            <person name="Barry K."/>
            <person name="Labutti K."/>
            <person name="Kuo R."/>
            <person name="Ohm R.A."/>
            <person name="Bhattacharya S.S."/>
            <person name="Shirouzu T."/>
            <person name="Yoshinaga Y."/>
            <person name="Martin F.M."/>
            <person name="Grigoriev I.V."/>
            <person name="Hibbett D.S."/>
        </authorList>
    </citation>
    <scope>NUCLEOTIDE SEQUENCE [LARGE SCALE GENOMIC DNA]</scope>
    <source>
        <strain evidence="1 2">HHB12029</strain>
    </source>
</reference>